<keyword evidence="6" id="KW-0560">Oxidoreductase</keyword>
<dbReference type="InterPro" id="IPR012675">
    <property type="entry name" value="Beta-grasp_dom_sf"/>
</dbReference>
<name>A0A8J3GKK7_9HYPH</name>
<dbReference type="GO" id="GO:0016491">
    <property type="term" value="F:oxidoreductase activity"/>
    <property type="evidence" value="ECO:0007669"/>
    <property type="project" value="UniProtKB-KW"/>
</dbReference>
<comment type="caution">
    <text evidence="11">The sequence shown here is derived from an EMBL/GenBank/DDBJ whole genome shotgun (WGS) entry which is preliminary data.</text>
</comment>
<evidence type="ECO:0000313" key="12">
    <source>
        <dbReference type="Proteomes" id="UP000630142"/>
    </source>
</evidence>
<evidence type="ECO:0000256" key="1">
    <source>
        <dbReference type="ARBA" id="ARBA00001974"/>
    </source>
</evidence>
<evidence type="ECO:0000256" key="6">
    <source>
        <dbReference type="ARBA" id="ARBA00023002"/>
    </source>
</evidence>
<dbReference type="PROSITE" id="PS51384">
    <property type="entry name" value="FAD_FR"/>
    <property type="match status" value="1"/>
</dbReference>
<evidence type="ECO:0000259" key="10">
    <source>
        <dbReference type="PROSITE" id="PS51384"/>
    </source>
</evidence>
<dbReference type="InterPro" id="IPR011576">
    <property type="entry name" value="Pyridox_Oxase_N"/>
</dbReference>
<evidence type="ECO:0000256" key="2">
    <source>
        <dbReference type="ARBA" id="ARBA00022630"/>
    </source>
</evidence>
<dbReference type="SUPFAM" id="SSF63380">
    <property type="entry name" value="Riboflavin synthase domain-like"/>
    <property type="match status" value="1"/>
</dbReference>
<sequence>MDDRARQFIAHSTLLFIASRNAAGAMDVSPRGGQPNVVTLREDGAILLPDYLGNRRLDTIGNVLANPSVALLFMNRRCNDYLRVAARAEISQAPDDLALFPADENPPLSVMVLTPTSWNWVHSDVFGDAGFWIDPALRKPPLDLGGVYGQEGQWQAAGGRVFVRRDAAGETELQRSGIREHYGKPSTLVQQKVYQAAGPGFMPFIDQAPFIVLAREDENGAITVELAGGTPLRRDPATNQDAFLLEIRHAEAGDAAWTHSGECALLAAEPGRCENIRLNGTYRAVAGDSEGPHQISVLPEEIYFHCSAAFSRSRIWTDARPSAWTGLRAFRCVGRKQENADVVSFLFEPEDQAPVGPIAPGQYVTLALPGDDVQPPRRRCYSVSATPTPRTLRLSVRRIGAGGVSDLLHHTIQPGSDVLLGAPGGQFILNSQAARPVVLVGAGVGITPLLPMAQALAAAPDGREVWFVHAARSSKHHLFADEVVRVIEQAGESFKLFTVYSQPDEGDAFHHHGRLDAATLATLVPVTEADFYICGPDAFMDALKAGLVALGADPANIRMEAFEAKAIGLAGLLASQHSTVTPCQVQFARSGKTATWHPHKGSLLDLALSEDVEIQYSCRSGECQSCVQKIVSGMTDYPAGNEPLLAYGQVLLCQAVPRGDLVLDC</sequence>
<dbReference type="Gene3D" id="3.40.50.80">
    <property type="entry name" value="Nucleotide-binding domain of ferredoxin-NADP reductase (FNR) module"/>
    <property type="match status" value="1"/>
</dbReference>
<keyword evidence="3" id="KW-0001">2Fe-2S</keyword>
<dbReference type="SUPFAM" id="SSF54292">
    <property type="entry name" value="2Fe-2S ferredoxin-like"/>
    <property type="match status" value="1"/>
</dbReference>
<dbReference type="Pfam" id="PF00111">
    <property type="entry name" value="Fer2"/>
    <property type="match status" value="1"/>
</dbReference>
<dbReference type="SUPFAM" id="SSF52343">
    <property type="entry name" value="Ferredoxin reductase-like, C-terminal NADP-linked domain"/>
    <property type="match status" value="1"/>
</dbReference>
<protein>
    <recommendedName>
        <fullName evidence="13">2Fe-2S iron-sulfur cluster binding domain-containing protein</fullName>
    </recommendedName>
</protein>
<dbReference type="InterPro" id="IPR012349">
    <property type="entry name" value="Split_barrel_FMN-bd"/>
</dbReference>
<evidence type="ECO:0000259" key="9">
    <source>
        <dbReference type="PROSITE" id="PS51085"/>
    </source>
</evidence>
<evidence type="ECO:0000256" key="4">
    <source>
        <dbReference type="ARBA" id="ARBA00022723"/>
    </source>
</evidence>
<dbReference type="Pfam" id="PF01243">
    <property type="entry name" value="PNPOx_N"/>
    <property type="match status" value="1"/>
</dbReference>
<keyword evidence="12" id="KW-1185">Reference proteome</keyword>
<reference evidence="11" key="2">
    <citation type="submission" date="2020-09" db="EMBL/GenBank/DDBJ databases">
        <authorList>
            <person name="Sun Q."/>
            <person name="Kim S."/>
        </authorList>
    </citation>
    <scope>NUCLEOTIDE SEQUENCE</scope>
    <source>
        <strain evidence="11">KCTC 42249</strain>
    </source>
</reference>
<dbReference type="GO" id="GO:0046872">
    <property type="term" value="F:metal ion binding"/>
    <property type="evidence" value="ECO:0007669"/>
    <property type="project" value="UniProtKB-KW"/>
</dbReference>
<dbReference type="InterPro" id="IPR036010">
    <property type="entry name" value="2Fe-2S_ferredoxin-like_sf"/>
</dbReference>
<dbReference type="GO" id="GO:0051537">
    <property type="term" value="F:2 iron, 2 sulfur cluster binding"/>
    <property type="evidence" value="ECO:0007669"/>
    <property type="project" value="UniProtKB-KW"/>
</dbReference>
<reference evidence="11" key="1">
    <citation type="journal article" date="2014" name="Int. J. Syst. Evol. Microbiol.">
        <title>Complete genome sequence of Corynebacterium casei LMG S-19264T (=DSM 44701T), isolated from a smear-ripened cheese.</title>
        <authorList>
            <consortium name="US DOE Joint Genome Institute (JGI-PGF)"/>
            <person name="Walter F."/>
            <person name="Albersmeier A."/>
            <person name="Kalinowski J."/>
            <person name="Ruckert C."/>
        </authorList>
    </citation>
    <scope>NUCLEOTIDE SEQUENCE</scope>
    <source>
        <strain evidence="11">KCTC 42249</strain>
    </source>
</reference>
<proteinExistence type="predicted"/>
<dbReference type="InterPro" id="IPR050415">
    <property type="entry name" value="MRET"/>
</dbReference>
<dbReference type="EMBL" id="BMZQ01000001">
    <property type="protein sequence ID" value="GHD13123.1"/>
    <property type="molecule type" value="Genomic_DNA"/>
</dbReference>
<dbReference type="InterPro" id="IPR017927">
    <property type="entry name" value="FAD-bd_FR_type"/>
</dbReference>
<dbReference type="Gene3D" id="2.30.110.10">
    <property type="entry name" value="Electron Transport, Fmn-binding Protein, Chain A"/>
    <property type="match status" value="1"/>
</dbReference>
<dbReference type="Pfam" id="PF00175">
    <property type="entry name" value="NAD_binding_1"/>
    <property type="match status" value="1"/>
</dbReference>
<keyword evidence="8" id="KW-0411">Iron-sulfur</keyword>
<dbReference type="PRINTS" id="PR00410">
    <property type="entry name" value="PHEHYDRXLASE"/>
</dbReference>
<keyword evidence="7" id="KW-0408">Iron</keyword>
<dbReference type="Gene3D" id="2.40.30.10">
    <property type="entry name" value="Translation factors"/>
    <property type="match status" value="1"/>
</dbReference>
<dbReference type="CDD" id="cd00207">
    <property type="entry name" value="fer2"/>
    <property type="match status" value="1"/>
</dbReference>
<dbReference type="CDD" id="cd06184">
    <property type="entry name" value="flavohem_like_fad_nad_binding"/>
    <property type="match status" value="1"/>
</dbReference>
<evidence type="ECO:0000256" key="8">
    <source>
        <dbReference type="ARBA" id="ARBA00023014"/>
    </source>
</evidence>
<feature type="domain" description="FAD-binding FR-type" evidence="10">
    <location>
        <begin position="325"/>
        <end position="430"/>
    </location>
</feature>
<dbReference type="InterPro" id="IPR039261">
    <property type="entry name" value="FNR_nucleotide-bd"/>
</dbReference>
<dbReference type="Gene3D" id="3.10.20.30">
    <property type="match status" value="1"/>
</dbReference>
<dbReference type="PANTHER" id="PTHR47354">
    <property type="entry name" value="NADH OXIDOREDUCTASE HCR"/>
    <property type="match status" value="1"/>
</dbReference>
<organism evidence="11 12">
    <name type="scientific">Tianweitania populi</name>
    <dbReference type="NCBI Taxonomy" id="1607949"/>
    <lineage>
        <taxon>Bacteria</taxon>
        <taxon>Pseudomonadati</taxon>
        <taxon>Pseudomonadota</taxon>
        <taxon>Alphaproteobacteria</taxon>
        <taxon>Hyphomicrobiales</taxon>
        <taxon>Phyllobacteriaceae</taxon>
        <taxon>Tianweitania</taxon>
    </lineage>
</organism>
<keyword evidence="4" id="KW-0479">Metal-binding</keyword>
<accession>A0A8J3GKK7</accession>
<dbReference type="PANTHER" id="PTHR47354:SF8">
    <property type="entry name" value="1,2-PHENYLACETYL-COA EPOXIDASE, SUBUNIT E"/>
    <property type="match status" value="1"/>
</dbReference>
<feature type="domain" description="2Fe-2S ferredoxin-type" evidence="9">
    <location>
        <begin position="583"/>
        <end position="665"/>
    </location>
</feature>
<dbReference type="InterPro" id="IPR017938">
    <property type="entry name" value="Riboflavin_synthase-like_b-brl"/>
</dbReference>
<dbReference type="AlphaFoldDB" id="A0A8J3GKK7"/>
<keyword evidence="5" id="KW-0274">FAD</keyword>
<dbReference type="PROSITE" id="PS51085">
    <property type="entry name" value="2FE2S_FER_2"/>
    <property type="match status" value="1"/>
</dbReference>
<evidence type="ECO:0000256" key="3">
    <source>
        <dbReference type="ARBA" id="ARBA00022714"/>
    </source>
</evidence>
<dbReference type="SUPFAM" id="SSF50475">
    <property type="entry name" value="FMN-binding split barrel"/>
    <property type="match status" value="1"/>
</dbReference>
<comment type="cofactor">
    <cofactor evidence="1">
        <name>FAD</name>
        <dbReference type="ChEBI" id="CHEBI:57692"/>
    </cofactor>
</comment>
<keyword evidence="2" id="KW-0285">Flavoprotein</keyword>
<dbReference type="GO" id="GO:0050660">
    <property type="term" value="F:flavin adenine dinucleotide binding"/>
    <property type="evidence" value="ECO:0007669"/>
    <property type="project" value="TreeGrafter"/>
</dbReference>
<dbReference type="RefSeq" id="WP_189503108.1">
    <property type="nucleotide sequence ID" value="NZ_BMZQ01000001.1"/>
</dbReference>
<dbReference type="InterPro" id="IPR001433">
    <property type="entry name" value="OxRdtase_FAD/NAD-bd"/>
</dbReference>
<evidence type="ECO:0000256" key="5">
    <source>
        <dbReference type="ARBA" id="ARBA00022827"/>
    </source>
</evidence>
<dbReference type="Proteomes" id="UP000630142">
    <property type="component" value="Unassembled WGS sequence"/>
</dbReference>
<evidence type="ECO:0000256" key="7">
    <source>
        <dbReference type="ARBA" id="ARBA00023004"/>
    </source>
</evidence>
<evidence type="ECO:0000313" key="11">
    <source>
        <dbReference type="EMBL" id="GHD13123.1"/>
    </source>
</evidence>
<dbReference type="InterPro" id="IPR001041">
    <property type="entry name" value="2Fe-2S_ferredoxin-type"/>
</dbReference>
<gene>
    <name evidence="11" type="ORF">GCM10016234_18280</name>
</gene>
<evidence type="ECO:0008006" key="13">
    <source>
        <dbReference type="Google" id="ProtNLM"/>
    </source>
</evidence>